<comment type="subunit">
    <text evidence="1">Component of the lipopolysaccharide transport and assembly complex. Interacts with LptE and LptA.</text>
</comment>
<comment type="similarity">
    <text evidence="1">Belongs to the LptD family.</text>
</comment>
<dbReference type="GO" id="GO:0043165">
    <property type="term" value="P:Gram-negative-bacterium-type cell outer membrane assembly"/>
    <property type="evidence" value="ECO:0007669"/>
    <property type="project" value="UniProtKB-UniRule"/>
</dbReference>
<dbReference type="EMBL" id="JAEPWM010000002">
    <property type="protein sequence ID" value="MBK6005708.1"/>
    <property type="molecule type" value="Genomic_DNA"/>
</dbReference>
<dbReference type="Pfam" id="PF04453">
    <property type="entry name" value="LptD"/>
    <property type="match status" value="1"/>
</dbReference>
<accession>A0A934TQQ8</accession>
<comment type="caution">
    <text evidence="3">The sequence shown here is derived from an EMBL/GenBank/DDBJ whole genome shotgun (WGS) entry which is preliminary data.</text>
</comment>
<dbReference type="InterPro" id="IPR020889">
    <property type="entry name" value="LipoPS_assembly_LptD"/>
</dbReference>
<feature type="domain" description="LptD C-terminal" evidence="2">
    <location>
        <begin position="307"/>
        <end position="690"/>
    </location>
</feature>
<evidence type="ECO:0000256" key="1">
    <source>
        <dbReference type="HAMAP-Rule" id="MF_01411"/>
    </source>
</evidence>
<name>A0A934TQQ8_9BURK</name>
<dbReference type="RefSeq" id="WP_201167348.1">
    <property type="nucleotide sequence ID" value="NZ_JAEPWM010000002.1"/>
</dbReference>
<organism evidence="3 4">
    <name type="scientific">Ramlibacter ginsenosidimutans</name>
    <dbReference type="NCBI Taxonomy" id="502333"/>
    <lineage>
        <taxon>Bacteria</taxon>
        <taxon>Pseudomonadati</taxon>
        <taxon>Pseudomonadota</taxon>
        <taxon>Betaproteobacteria</taxon>
        <taxon>Burkholderiales</taxon>
        <taxon>Comamonadaceae</taxon>
        <taxon>Ramlibacter</taxon>
    </lineage>
</organism>
<feature type="chain" id="PRO_5038190198" description="LPS-assembly protein LptD" evidence="1">
    <location>
        <begin position="34"/>
        <end position="800"/>
    </location>
</feature>
<protein>
    <recommendedName>
        <fullName evidence="1">LPS-assembly protein LptD</fullName>
    </recommendedName>
</protein>
<comment type="subcellular location">
    <subcellularLocation>
        <location evidence="1">Cell outer membrane</location>
    </subcellularLocation>
</comment>
<gene>
    <name evidence="1" type="primary">lptD</name>
    <name evidence="3" type="ORF">JJB11_06340</name>
</gene>
<dbReference type="GO" id="GO:0015920">
    <property type="term" value="P:lipopolysaccharide transport"/>
    <property type="evidence" value="ECO:0007669"/>
    <property type="project" value="InterPro"/>
</dbReference>
<keyword evidence="1" id="KW-0472">Membrane</keyword>
<keyword evidence="1" id="KW-0732">Signal</keyword>
<reference evidence="3" key="1">
    <citation type="journal article" date="2012" name="J. Microbiol. Biotechnol.">
        <title>Ramlibacter ginsenosidimutans sp. nov., with ginsenoside-converting activity.</title>
        <authorList>
            <person name="Wang L."/>
            <person name="An D.S."/>
            <person name="Kim S.G."/>
            <person name="Jin F.X."/>
            <person name="Kim S.C."/>
            <person name="Lee S.T."/>
            <person name="Im W.T."/>
        </authorList>
    </citation>
    <scope>NUCLEOTIDE SEQUENCE</scope>
    <source>
        <strain evidence="3">KACC 17527</strain>
    </source>
</reference>
<keyword evidence="1" id="KW-0998">Cell outer membrane</keyword>
<proteinExistence type="inferred from homology"/>
<dbReference type="InterPro" id="IPR050218">
    <property type="entry name" value="LptD"/>
</dbReference>
<dbReference type="HAMAP" id="MF_01411">
    <property type="entry name" value="LPS_assembly_LptD"/>
    <property type="match status" value="1"/>
</dbReference>
<keyword evidence="4" id="KW-1185">Reference proteome</keyword>
<evidence type="ECO:0000259" key="2">
    <source>
        <dbReference type="Pfam" id="PF04453"/>
    </source>
</evidence>
<sequence length="800" mass="89796" precursor="true">MHHPRNKASVARFALTPVALVVASLLQPASVRAQDAGATSPKLRTSPLLQERIPAQARPQLPTFVEGDQIQGRTDLETVVEGHAELRRADTVIRARRLEYNNATDVARAIGDVHINKAGNIFEGPLLELEVGTFQGFFNQPRYRFLANDAYGEADRVDFIDDKHSIIRNATYTTCQRKPGPSWMPDWILRASTIAMDEEEEVGRASSAVLSFKGVPILPVPALSFPLSEKRKSGLLPPTIGLDNRSGLEVTLPYYWNIAPNRDATLYPTLMTRRGVDLAGEFRYIEPTYQGLVRGDFLPNDRLRDRDRWGFTAQHTQNSLRIPGLGATSLNLNLNRVSDDNYWQDFSRSTASLTQRLLANDGTLGWNWGPVNLSGRVQRWQTLQDPTSPIVPPYDRSPELTARYGKNNFWSGFDSNVEADYTHFTHAIPDIVRTTFPTQQEVTQPDAQRSYLMAQVARPWQAPGWFVIPKAQVHSRYYAFDAPLATGQTDAAVTVPTFSLDSGLVLERKVSLLGRNFVQTLEPRAFYVYTPFRDQNYLPNYDSAPLDFNAATIFSENQYGGNDRIADNNLLTVGANTRFLDPDTGAEAARFAVAQRYRFSDQHVVVPGQTTPISERLSDVLFGASLAYSPKWSADAVMQYNFKASQSVRSTVGVRYNPGSYRVLSVAYRRQQGISEQWDIGWQWPINDLWGDKGQDLGAGRGQGEGRWYSVGRLNYSVRDAALVDGIAGLEYDAGCWIGRVVLERMQAGTAINKRILFQIEFVGFARLGSNPLQTLKQNIPRYQFLRERVTTPSRFSNYD</sequence>
<dbReference type="AlphaFoldDB" id="A0A934TQQ8"/>
<dbReference type="InterPro" id="IPR007543">
    <property type="entry name" value="LptD_C"/>
</dbReference>
<evidence type="ECO:0000313" key="4">
    <source>
        <dbReference type="Proteomes" id="UP000630528"/>
    </source>
</evidence>
<comment type="function">
    <text evidence="1">Together with LptE, is involved in the assembly of lipopolysaccharide (LPS) at the surface of the outer membrane.</text>
</comment>
<feature type="signal peptide" evidence="1">
    <location>
        <begin position="1"/>
        <end position="33"/>
    </location>
</feature>
<dbReference type="GO" id="GO:0009279">
    <property type="term" value="C:cell outer membrane"/>
    <property type="evidence" value="ECO:0007669"/>
    <property type="project" value="UniProtKB-SubCell"/>
</dbReference>
<reference evidence="3" key="2">
    <citation type="submission" date="2021-01" db="EMBL/GenBank/DDBJ databases">
        <authorList>
            <person name="Kang M."/>
        </authorList>
    </citation>
    <scope>NUCLEOTIDE SEQUENCE</scope>
    <source>
        <strain evidence="3">KACC 17527</strain>
    </source>
</reference>
<comment type="caution">
    <text evidence="1">Lacks conserved residue(s) required for the propagation of feature annotation.</text>
</comment>
<dbReference type="PANTHER" id="PTHR30189:SF1">
    <property type="entry name" value="LPS-ASSEMBLY PROTEIN LPTD"/>
    <property type="match status" value="1"/>
</dbReference>
<dbReference type="Proteomes" id="UP000630528">
    <property type="component" value="Unassembled WGS sequence"/>
</dbReference>
<dbReference type="PANTHER" id="PTHR30189">
    <property type="entry name" value="LPS-ASSEMBLY PROTEIN"/>
    <property type="match status" value="1"/>
</dbReference>
<dbReference type="GO" id="GO:1990351">
    <property type="term" value="C:transporter complex"/>
    <property type="evidence" value="ECO:0007669"/>
    <property type="project" value="TreeGrafter"/>
</dbReference>
<evidence type="ECO:0000313" key="3">
    <source>
        <dbReference type="EMBL" id="MBK6005708.1"/>
    </source>
</evidence>